<evidence type="ECO:0000313" key="2">
    <source>
        <dbReference type="Proteomes" id="UP000479114"/>
    </source>
</evidence>
<dbReference type="KEGG" id="prz:GZH47_08300"/>
<keyword evidence="2" id="KW-1185">Reference proteome</keyword>
<dbReference type="Gene3D" id="3.30.460.40">
    <property type="match status" value="1"/>
</dbReference>
<dbReference type="Pfam" id="PF14907">
    <property type="entry name" value="NTP_transf_5"/>
    <property type="match status" value="1"/>
</dbReference>
<dbReference type="AlphaFoldDB" id="A0A6C0P2F3"/>
<sequence length="392" mass="46103">MLISSDLDLSPFPNELHFILWLLREEDHAAQDALMIEILLEELDWYLFLALAKHHRVIPTIYAKLCRLDRGLIPDDIHRKLKDDYQFNTFKMLHLCGEMERVCRAFEDHEVRALMLKGPILAEALYGDLSLRTSKDLDILVAFEQLEQAEEVLLSLGYESDMKPVLNNMKRKTHHISYSHPDHRVQVEVHWQMRPNSTTEPSFDALWTRRRVSERASGPVNFLGEDDLLFHLVIHGARHGWFRLRWLTDIDRMVRQGVNWSSALPIMNNYRAYELCSQALILVSKLFHTPITGDAIPFMSDKRGRRLAQTAVYIINSIADASVSATSGDVHKRFRRYMLSIMTPRERWNYAIAYLYPSSQDAEVLPLPVKWHALYFPLRPFLWFWRRIHWNQ</sequence>
<evidence type="ECO:0000313" key="1">
    <source>
        <dbReference type="EMBL" id="QHW30852.1"/>
    </source>
</evidence>
<organism evidence="1 2">
    <name type="scientific">Paenibacillus rhizovicinus</name>
    <dbReference type="NCBI Taxonomy" id="2704463"/>
    <lineage>
        <taxon>Bacteria</taxon>
        <taxon>Bacillati</taxon>
        <taxon>Bacillota</taxon>
        <taxon>Bacilli</taxon>
        <taxon>Bacillales</taxon>
        <taxon>Paenibacillaceae</taxon>
        <taxon>Paenibacillus</taxon>
    </lineage>
</organism>
<dbReference type="EMBL" id="CP048286">
    <property type="protein sequence ID" value="QHW30852.1"/>
    <property type="molecule type" value="Genomic_DNA"/>
</dbReference>
<proteinExistence type="predicted"/>
<dbReference type="GO" id="GO:0016740">
    <property type="term" value="F:transferase activity"/>
    <property type="evidence" value="ECO:0007669"/>
    <property type="project" value="UniProtKB-KW"/>
</dbReference>
<gene>
    <name evidence="1" type="ORF">GZH47_08300</name>
</gene>
<name>A0A6C0P2F3_9BACL</name>
<dbReference type="InterPro" id="IPR039498">
    <property type="entry name" value="NTP_transf_5"/>
</dbReference>
<protein>
    <submittedName>
        <fullName evidence="1">Nucleotidyltransferase family protein</fullName>
    </submittedName>
</protein>
<accession>A0A6C0P2F3</accession>
<reference evidence="1 2" key="1">
    <citation type="submission" date="2020-02" db="EMBL/GenBank/DDBJ databases">
        <title>Paenibacillus sp. nov., isolated from rhizosphere soil of tomato.</title>
        <authorList>
            <person name="Weon H.-Y."/>
            <person name="Lee S.A."/>
        </authorList>
    </citation>
    <scope>NUCLEOTIDE SEQUENCE [LARGE SCALE GENOMIC DNA]</scope>
    <source>
        <strain evidence="1 2">14171R-81</strain>
    </source>
</reference>
<dbReference type="Proteomes" id="UP000479114">
    <property type="component" value="Chromosome"/>
</dbReference>
<dbReference type="RefSeq" id="WP_162639661.1">
    <property type="nucleotide sequence ID" value="NZ_CP048286.1"/>
</dbReference>
<keyword evidence="1" id="KW-0808">Transferase</keyword>